<dbReference type="RefSeq" id="WP_069321298.1">
    <property type="nucleotide sequence ID" value="NZ_MDDS01000046.1"/>
</dbReference>
<evidence type="ECO:0000313" key="1">
    <source>
        <dbReference type="EMBL" id="ODP36805.1"/>
    </source>
</evidence>
<name>A0A1E3LUF1_9SPHN</name>
<accession>A0A1E3LUF1</accession>
<dbReference type="InterPro" id="IPR018733">
    <property type="entry name" value="DUF2274"/>
</dbReference>
<proteinExistence type="predicted"/>
<dbReference type="STRING" id="1888892.BFL28_03585"/>
<sequence>MTMLKLGALVDDRPVRLTIELPAAIHRDLTAYADVLARETGTKTEPTKLIAPMLARFMASDRAFAKARRAKAQPSGDGDGST</sequence>
<protein>
    <submittedName>
        <fullName evidence="1">Small protein</fullName>
    </submittedName>
</protein>
<dbReference type="AlphaFoldDB" id="A0A1E3LUF1"/>
<dbReference type="OrthoDB" id="9803810at2"/>
<reference evidence="1 2" key="1">
    <citation type="submission" date="2016-08" db="EMBL/GenBank/DDBJ databases">
        <title>Draft genome of the agarase producing Sphingomonas sp. MCT13.</title>
        <authorList>
            <person name="D'Andrea M.M."/>
            <person name="Rossolini G.M."/>
            <person name="Thaller M.C."/>
        </authorList>
    </citation>
    <scope>NUCLEOTIDE SEQUENCE [LARGE SCALE GENOMIC DNA]</scope>
    <source>
        <strain evidence="1 2">MCT13</strain>
    </source>
</reference>
<comment type="caution">
    <text evidence="1">The sequence shown here is derived from an EMBL/GenBank/DDBJ whole genome shotgun (WGS) entry which is preliminary data.</text>
</comment>
<organism evidence="1 2">
    <name type="scientific">Sphingomonas turrisvirgatae</name>
    <dbReference type="NCBI Taxonomy" id="1888892"/>
    <lineage>
        <taxon>Bacteria</taxon>
        <taxon>Pseudomonadati</taxon>
        <taxon>Pseudomonadota</taxon>
        <taxon>Alphaproteobacteria</taxon>
        <taxon>Sphingomonadales</taxon>
        <taxon>Sphingomonadaceae</taxon>
        <taxon>Sphingomonas</taxon>
    </lineage>
</organism>
<dbReference type="Pfam" id="PF10038">
    <property type="entry name" value="DUF2274"/>
    <property type="match status" value="1"/>
</dbReference>
<keyword evidence="2" id="KW-1185">Reference proteome</keyword>
<gene>
    <name evidence="1" type="ORF">BFL28_03585</name>
</gene>
<dbReference type="EMBL" id="MDDS01000046">
    <property type="protein sequence ID" value="ODP36805.1"/>
    <property type="molecule type" value="Genomic_DNA"/>
</dbReference>
<dbReference type="Proteomes" id="UP000094487">
    <property type="component" value="Unassembled WGS sequence"/>
</dbReference>
<evidence type="ECO:0000313" key="2">
    <source>
        <dbReference type="Proteomes" id="UP000094487"/>
    </source>
</evidence>